<dbReference type="PANTHER" id="PTHR30069">
    <property type="entry name" value="TONB-DEPENDENT OUTER MEMBRANE RECEPTOR"/>
    <property type="match status" value="1"/>
</dbReference>
<evidence type="ECO:0000313" key="8">
    <source>
        <dbReference type="EMBL" id="GAA3781202.1"/>
    </source>
</evidence>
<keyword evidence="3" id="KW-1134">Transmembrane beta strand</keyword>
<keyword evidence="9" id="KW-1185">Reference proteome</keyword>
<protein>
    <submittedName>
        <fullName evidence="8">TonB-dependent receptor</fullName>
    </submittedName>
</protein>
<dbReference type="Gene3D" id="2.40.170.20">
    <property type="entry name" value="TonB-dependent receptor, beta-barrel domain"/>
    <property type="match status" value="1"/>
</dbReference>
<dbReference type="InterPro" id="IPR039426">
    <property type="entry name" value="TonB-dep_rcpt-like"/>
</dbReference>
<dbReference type="InterPro" id="IPR037066">
    <property type="entry name" value="Plug_dom_sf"/>
</dbReference>
<keyword evidence="8" id="KW-0675">Receptor</keyword>
<evidence type="ECO:0000256" key="1">
    <source>
        <dbReference type="ARBA" id="ARBA00004571"/>
    </source>
</evidence>
<evidence type="ECO:0000256" key="2">
    <source>
        <dbReference type="ARBA" id="ARBA00022448"/>
    </source>
</evidence>
<comment type="subcellular location">
    <subcellularLocation>
        <location evidence="1">Cell outer membrane</location>
        <topology evidence="1">Multi-pass membrane protein</topology>
    </subcellularLocation>
</comment>
<dbReference type="Gene3D" id="2.170.130.10">
    <property type="entry name" value="TonB-dependent receptor, plug domain"/>
    <property type="match status" value="1"/>
</dbReference>
<name>A0ABP7H844_9FLAO</name>
<evidence type="ECO:0000259" key="7">
    <source>
        <dbReference type="Pfam" id="PF07715"/>
    </source>
</evidence>
<keyword evidence="6" id="KW-0998">Cell outer membrane</keyword>
<gene>
    <name evidence="8" type="ORF">GCM10022423_42060</name>
</gene>
<dbReference type="PANTHER" id="PTHR30069:SF36">
    <property type="entry name" value="BLL6948 PROTEIN"/>
    <property type="match status" value="1"/>
</dbReference>
<dbReference type="InterPro" id="IPR012910">
    <property type="entry name" value="Plug_dom"/>
</dbReference>
<keyword evidence="2" id="KW-0813">Transport</keyword>
<accession>A0ABP7H844</accession>
<dbReference type="EMBL" id="BAABDU010000007">
    <property type="protein sequence ID" value="GAA3781202.1"/>
    <property type="molecule type" value="Genomic_DNA"/>
</dbReference>
<evidence type="ECO:0000256" key="6">
    <source>
        <dbReference type="ARBA" id="ARBA00023237"/>
    </source>
</evidence>
<comment type="caution">
    <text evidence="8">The sequence shown here is derived from an EMBL/GenBank/DDBJ whole genome shotgun (WGS) entry which is preliminary data.</text>
</comment>
<sequence length="701" mass="78780">MTALANGEPKPFIINQKECKANVIESPFQKPGDTIPKLKNKNLKDTKIELADTIKGLMLDQVVISSKKVEGEIIGIDLKKVPVNSSQDLLRKVPGLFIAQHAGGGKAEQIFLRGFDNDHGTDIAITADRVPVNIVSHAHGQGYSDLHFLIPETVKNIDFGKGSYYADKGDFNTSGYVDFHTYDSVDESMFKIEGGSFNTYRLASIVNIVNDAVKDRHAYLAGEYNYTDGPFDVKQDFKRLNLLGKYNQAIGRFGYISAQASVFNSSWNASGQIPERAVTEGLVSRFGSLDTTEGGNTSRVNILANYNYTPNDNQKLQTSFYYTHNVFNLYSDFTFYLVHPDKMDEINQYDNRDTYGTNNSYSYHFDLGESKLDWVSGIGARFDNIHDLELSYVTARTELNERLAWGSAKEANANAYTSADFSFGKWRLNGGLRADWFYFSYFDKLLPENGNPSYTKARISPKFSAFYNPTDKVSIYVKSGLGFHSNDVRDVVLQHGENILPLSAGTDLGTILKPIKGLIVNPILWYTYLSNEYVWNGDEYGISDVGKTKRIGADLTLRYQPLPYLYLDTEFNWANPRLIGEPKGNNYVELAPTFTSTGGIGIQTTNGFSCNLRYRYMHDRPANQDNSIVAQGYFVNDLVMGYQIKKWSVNMQIQNLFNVKWNEAMFAQTTRLQGEPSAGIEELTFTPGTPMYIKAGITYKI</sequence>
<evidence type="ECO:0000256" key="5">
    <source>
        <dbReference type="ARBA" id="ARBA00023136"/>
    </source>
</evidence>
<dbReference type="SUPFAM" id="SSF56935">
    <property type="entry name" value="Porins"/>
    <property type="match status" value="1"/>
</dbReference>
<keyword evidence="5" id="KW-0472">Membrane</keyword>
<evidence type="ECO:0000313" key="9">
    <source>
        <dbReference type="Proteomes" id="UP001500748"/>
    </source>
</evidence>
<dbReference type="InterPro" id="IPR036942">
    <property type="entry name" value="Beta-barrel_TonB_sf"/>
</dbReference>
<keyword evidence="4" id="KW-0812">Transmembrane</keyword>
<evidence type="ECO:0000256" key="3">
    <source>
        <dbReference type="ARBA" id="ARBA00022452"/>
    </source>
</evidence>
<dbReference type="Proteomes" id="UP001500748">
    <property type="component" value="Unassembled WGS sequence"/>
</dbReference>
<evidence type="ECO:0000256" key="4">
    <source>
        <dbReference type="ARBA" id="ARBA00022692"/>
    </source>
</evidence>
<feature type="domain" description="TonB-dependent receptor plug" evidence="7">
    <location>
        <begin position="77"/>
        <end position="175"/>
    </location>
</feature>
<organism evidence="8 9">
    <name type="scientific">Flavobacterium ginsengiterrae</name>
    <dbReference type="NCBI Taxonomy" id="871695"/>
    <lineage>
        <taxon>Bacteria</taxon>
        <taxon>Pseudomonadati</taxon>
        <taxon>Bacteroidota</taxon>
        <taxon>Flavobacteriia</taxon>
        <taxon>Flavobacteriales</taxon>
        <taxon>Flavobacteriaceae</taxon>
        <taxon>Flavobacterium</taxon>
    </lineage>
</organism>
<dbReference type="Pfam" id="PF07715">
    <property type="entry name" value="Plug"/>
    <property type="match status" value="1"/>
</dbReference>
<reference evidence="9" key="1">
    <citation type="journal article" date="2019" name="Int. J. Syst. Evol. Microbiol.">
        <title>The Global Catalogue of Microorganisms (GCM) 10K type strain sequencing project: providing services to taxonomists for standard genome sequencing and annotation.</title>
        <authorList>
            <consortium name="The Broad Institute Genomics Platform"/>
            <consortium name="The Broad Institute Genome Sequencing Center for Infectious Disease"/>
            <person name="Wu L."/>
            <person name="Ma J."/>
        </authorList>
    </citation>
    <scope>NUCLEOTIDE SEQUENCE [LARGE SCALE GENOMIC DNA]</scope>
    <source>
        <strain evidence="9">JCM 17337</strain>
    </source>
</reference>
<proteinExistence type="predicted"/>